<dbReference type="NCBIfam" id="NF002073">
    <property type="entry name" value="PRK00913.1-2"/>
    <property type="match status" value="1"/>
</dbReference>
<dbReference type="GO" id="GO:0006508">
    <property type="term" value="P:proteolysis"/>
    <property type="evidence" value="ECO:0007669"/>
    <property type="project" value="UniProtKB-KW"/>
</dbReference>
<name>A0A399JCW5_9MICC</name>
<keyword evidence="6 8" id="KW-0378">Hydrolase</keyword>
<feature type="domain" description="Cytosol aminopeptidase" evidence="9">
    <location>
        <begin position="346"/>
        <end position="353"/>
    </location>
</feature>
<dbReference type="Pfam" id="PF00883">
    <property type="entry name" value="Peptidase_M17"/>
    <property type="match status" value="1"/>
</dbReference>
<feature type="active site" evidence="8">
    <location>
        <position position="352"/>
    </location>
</feature>
<feature type="active site" evidence="8">
    <location>
        <position position="278"/>
    </location>
</feature>
<dbReference type="Pfam" id="PF02789">
    <property type="entry name" value="Peptidase_M17_N"/>
    <property type="match status" value="1"/>
</dbReference>
<dbReference type="AlphaFoldDB" id="A0A399JCW5"/>
<organism evidence="10 11">
    <name type="scientific">Galactobacter valiniphilus</name>
    <dbReference type="NCBI Taxonomy" id="2676122"/>
    <lineage>
        <taxon>Bacteria</taxon>
        <taxon>Bacillati</taxon>
        <taxon>Actinomycetota</taxon>
        <taxon>Actinomycetes</taxon>
        <taxon>Micrococcales</taxon>
        <taxon>Micrococcaceae</taxon>
        <taxon>Galactobacter</taxon>
    </lineage>
</organism>
<evidence type="ECO:0000256" key="2">
    <source>
        <dbReference type="ARBA" id="ARBA00000967"/>
    </source>
</evidence>
<dbReference type="GO" id="GO:0005737">
    <property type="term" value="C:cytoplasm"/>
    <property type="evidence" value="ECO:0007669"/>
    <property type="project" value="UniProtKB-SubCell"/>
</dbReference>
<comment type="catalytic activity">
    <reaction evidence="1 8">
        <text>Release of an N-terminal amino acid, Xaa-|-Yaa-, in which Xaa is preferably Leu, but may be other amino acids including Pro although not Arg or Lys, and Yaa may be Pro. Amino acid amides and methyl esters are also readily hydrolyzed, but rates on arylamides are exceedingly low.</text>
        <dbReference type="EC" id="3.4.11.1"/>
    </reaction>
</comment>
<evidence type="ECO:0000256" key="6">
    <source>
        <dbReference type="ARBA" id="ARBA00022801"/>
    </source>
</evidence>
<protein>
    <recommendedName>
        <fullName evidence="8">Probable cytosol aminopeptidase</fullName>
        <ecNumber evidence="8">3.4.11.1</ecNumber>
    </recommendedName>
    <alternativeName>
        <fullName evidence="8">Leucine aminopeptidase</fullName>
        <shortName evidence="8">LAP</shortName>
        <ecNumber evidence="8">3.4.11.10</ecNumber>
    </alternativeName>
    <alternativeName>
        <fullName evidence="8">Leucyl aminopeptidase</fullName>
    </alternativeName>
</protein>
<accession>A0A399JCW5</accession>
<evidence type="ECO:0000313" key="11">
    <source>
        <dbReference type="Proteomes" id="UP000265419"/>
    </source>
</evidence>
<feature type="binding site" evidence="8">
    <location>
        <position position="266"/>
    </location>
    <ligand>
        <name>Mn(2+)</name>
        <dbReference type="ChEBI" id="CHEBI:29035"/>
        <label>2</label>
    </ligand>
</feature>
<comment type="function">
    <text evidence="7 8">Presumably involved in the processing and regular turnover of intracellular proteins. Catalyzes the removal of unsubstituted N-terminal amino acids from various peptides.</text>
</comment>
<evidence type="ECO:0000256" key="3">
    <source>
        <dbReference type="ARBA" id="ARBA00009528"/>
    </source>
</evidence>
<dbReference type="Gene3D" id="3.40.220.10">
    <property type="entry name" value="Leucine Aminopeptidase, subunit E, domain 1"/>
    <property type="match status" value="1"/>
</dbReference>
<keyword evidence="11" id="KW-1185">Reference proteome</keyword>
<dbReference type="HAMAP" id="MF_00181">
    <property type="entry name" value="Cytosol_peptidase_M17"/>
    <property type="match status" value="1"/>
</dbReference>
<feature type="binding site" evidence="8">
    <location>
        <position position="289"/>
    </location>
    <ligand>
        <name>Mn(2+)</name>
        <dbReference type="ChEBI" id="CHEBI:29035"/>
        <label>2</label>
    </ligand>
</feature>
<feature type="binding site" evidence="8">
    <location>
        <position position="348"/>
    </location>
    <ligand>
        <name>Mn(2+)</name>
        <dbReference type="ChEBI" id="CHEBI:29035"/>
        <label>1</label>
    </ligand>
</feature>
<dbReference type="InterPro" id="IPR008283">
    <property type="entry name" value="Peptidase_M17_N"/>
</dbReference>
<keyword evidence="8" id="KW-0464">Manganese</keyword>
<feature type="binding site" evidence="8">
    <location>
        <position position="271"/>
    </location>
    <ligand>
        <name>Mn(2+)</name>
        <dbReference type="ChEBI" id="CHEBI:29035"/>
        <label>1</label>
    </ligand>
</feature>
<comment type="subcellular location">
    <subcellularLocation>
        <location evidence="8">Cytoplasm</location>
    </subcellularLocation>
</comment>
<dbReference type="EMBL" id="QQXK01000006">
    <property type="protein sequence ID" value="RII43074.1"/>
    <property type="molecule type" value="Genomic_DNA"/>
</dbReference>
<gene>
    <name evidence="8" type="primary">pepA</name>
    <name evidence="10" type="ORF">DWB68_04205</name>
</gene>
<evidence type="ECO:0000256" key="5">
    <source>
        <dbReference type="ARBA" id="ARBA00022670"/>
    </source>
</evidence>
<feature type="binding site" evidence="8">
    <location>
        <position position="350"/>
    </location>
    <ligand>
        <name>Mn(2+)</name>
        <dbReference type="ChEBI" id="CHEBI:29035"/>
        <label>2</label>
    </ligand>
</feature>
<feature type="binding site" evidence="8">
    <location>
        <position position="271"/>
    </location>
    <ligand>
        <name>Mn(2+)</name>
        <dbReference type="ChEBI" id="CHEBI:29035"/>
        <label>2</label>
    </ligand>
</feature>
<comment type="caution">
    <text evidence="10">The sequence shown here is derived from an EMBL/GenBank/DDBJ whole genome shotgun (WGS) entry which is preliminary data.</text>
</comment>
<comment type="catalytic activity">
    <reaction evidence="2 8">
        <text>Release of an N-terminal amino acid, preferentially leucine, but not glutamic or aspartic acids.</text>
        <dbReference type="EC" id="3.4.11.10"/>
    </reaction>
</comment>
<dbReference type="SUPFAM" id="SSF52949">
    <property type="entry name" value="Macro domain-like"/>
    <property type="match status" value="1"/>
</dbReference>
<dbReference type="EC" id="3.4.11.10" evidence="8"/>
<dbReference type="InterPro" id="IPR043472">
    <property type="entry name" value="Macro_dom-like"/>
</dbReference>
<keyword evidence="8" id="KW-0479">Metal-binding</keyword>
<dbReference type="PANTHER" id="PTHR11963">
    <property type="entry name" value="LEUCINE AMINOPEPTIDASE-RELATED"/>
    <property type="match status" value="1"/>
</dbReference>
<dbReference type="PRINTS" id="PR00481">
    <property type="entry name" value="LAMNOPPTDASE"/>
</dbReference>
<dbReference type="PANTHER" id="PTHR11963:SF23">
    <property type="entry name" value="CYTOSOL AMINOPEPTIDASE"/>
    <property type="match status" value="1"/>
</dbReference>
<proteinExistence type="inferred from homology"/>
<dbReference type="Proteomes" id="UP000265419">
    <property type="component" value="Unassembled WGS sequence"/>
</dbReference>
<evidence type="ECO:0000256" key="8">
    <source>
        <dbReference type="HAMAP-Rule" id="MF_00181"/>
    </source>
</evidence>
<dbReference type="CDD" id="cd00433">
    <property type="entry name" value="Peptidase_M17"/>
    <property type="match status" value="1"/>
</dbReference>
<dbReference type="Gene3D" id="3.40.630.10">
    <property type="entry name" value="Zn peptidases"/>
    <property type="match status" value="1"/>
</dbReference>
<evidence type="ECO:0000256" key="7">
    <source>
        <dbReference type="ARBA" id="ARBA00049972"/>
    </source>
</evidence>
<comment type="similarity">
    <text evidence="3 8">Belongs to the peptidase M17 family.</text>
</comment>
<evidence type="ECO:0000259" key="9">
    <source>
        <dbReference type="PROSITE" id="PS00631"/>
    </source>
</evidence>
<dbReference type="InterPro" id="IPR000819">
    <property type="entry name" value="Peptidase_M17_C"/>
</dbReference>
<feature type="binding site" evidence="8">
    <location>
        <position position="350"/>
    </location>
    <ligand>
        <name>Mn(2+)</name>
        <dbReference type="ChEBI" id="CHEBI:29035"/>
        <label>1</label>
    </ligand>
</feature>
<evidence type="ECO:0000256" key="1">
    <source>
        <dbReference type="ARBA" id="ARBA00000135"/>
    </source>
</evidence>
<keyword evidence="4 8" id="KW-0031">Aminopeptidase</keyword>
<reference evidence="10 11" key="1">
    <citation type="submission" date="2018-07" db="EMBL/GenBank/DDBJ databases">
        <title>Arthrobacter sp. nov., isolated from raw cow's milk with high bacterial count.</title>
        <authorList>
            <person name="Hahne J."/>
            <person name="Isele D."/>
            <person name="Lipski A."/>
        </authorList>
    </citation>
    <scope>NUCLEOTIDE SEQUENCE [LARGE SCALE GENOMIC DNA]</scope>
    <source>
        <strain evidence="10 11">JZ R-35</strain>
    </source>
</reference>
<evidence type="ECO:0000256" key="4">
    <source>
        <dbReference type="ARBA" id="ARBA00022438"/>
    </source>
</evidence>
<dbReference type="InterPro" id="IPR011356">
    <property type="entry name" value="Leucine_aapep/pepB"/>
</dbReference>
<comment type="cofactor">
    <cofactor evidence="8">
        <name>Mn(2+)</name>
        <dbReference type="ChEBI" id="CHEBI:29035"/>
    </cofactor>
    <text evidence="8">Binds 2 manganese ions per subunit.</text>
</comment>
<dbReference type="InterPro" id="IPR023042">
    <property type="entry name" value="Peptidase_M17_leu_NH2_pept"/>
</dbReference>
<sequence>MVHNTDEVTLSVVAKGQRRLGADVAVVAAASLDEGVVLLDSPFDAARTTELEALLPRLGFTGSAGATLRTAGQDDDAAAVLLFVGLGEVKESASTEQLRRAAGVATRALAGLEKAVLLLPASTLEDFSAVAEGASLGAYSFTSLKSAPKPNAAPLREAVIATDLKADKDLKAALTRAAVVARHTKRVRDLVDTPANVLYPESFTEYARQASKSLDIKLTVWDEKKLAAEDMGGILGVGRGSVRPPRLVKVDYSPARAKGHVAFVGKGITFDTGGISLKPAAGMEEMKSDMAGAATVLHAALAAAELKLPVHVTAWLCLAENMPGGDATRPGDVLTMHNGKTVEVTNTDAEGRLVMADGLSKASEEAPDLLFDVATLTGAQIVALGHRTAGLMGDEEATSAVLAAAEASGEPFWAMPFPEDIRPDLDSATADLRNSGNRDGGMLKAGVFLREFVGAEGVETPKWGHLDIAGPAFNTGAPWGHTPKEGTGFALRTLVNVAEALPGRD</sequence>
<keyword evidence="5 8" id="KW-0645">Protease</keyword>
<dbReference type="EC" id="3.4.11.1" evidence="8"/>
<dbReference type="PROSITE" id="PS00631">
    <property type="entry name" value="CYTOSOL_AP"/>
    <property type="match status" value="1"/>
</dbReference>
<evidence type="ECO:0000313" key="10">
    <source>
        <dbReference type="EMBL" id="RII43074.1"/>
    </source>
</evidence>
<dbReference type="SUPFAM" id="SSF53187">
    <property type="entry name" value="Zn-dependent exopeptidases"/>
    <property type="match status" value="1"/>
</dbReference>
<keyword evidence="8" id="KW-0963">Cytoplasm</keyword>
<dbReference type="GO" id="GO:0070006">
    <property type="term" value="F:metalloaminopeptidase activity"/>
    <property type="evidence" value="ECO:0007669"/>
    <property type="project" value="InterPro"/>
</dbReference>
<dbReference type="GO" id="GO:0030145">
    <property type="term" value="F:manganese ion binding"/>
    <property type="evidence" value="ECO:0007669"/>
    <property type="project" value="UniProtKB-UniRule"/>
</dbReference>